<protein>
    <submittedName>
        <fullName evidence="1">Uncharacterized protein</fullName>
    </submittedName>
</protein>
<organism evidence="1 2">
    <name type="scientific">Nemania bipapillata</name>
    <dbReference type="NCBI Taxonomy" id="110536"/>
    <lineage>
        <taxon>Eukaryota</taxon>
        <taxon>Fungi</taxon>
        <taxon>Dikarya</taxon>
        <taxon>Ascomycota</taxon>
        <taxon>Pezizomycotina</taxon>
        <taxon>Sordariomycetes</taxon>
        <taxon>Xylariomycetidae</taxon>
        <taxon>Xylariales</taxon>
        <taxon>Xylariaceae</taxon>
        <taxon>Nemania</taxon>
    </lineage>
</organism>
<reference evidence="1" key="1">
    <citation type="submission" date="2022-11" db="EMBL/GenBank/DDBJ databases">
        <title>Genome Sequence of Nemania bipapillata.</title>
        <authorList>
            <person name="Buettner E."/>
        </authorList>
    </citation>
    <scope>NUCLEOTIDE SEQUENCE</scope>
    <source>
        <strain evidence="1">CP14</strain>
    </source>
</reference>
<name>A0ACC2IET4_9PEZI</name>
<proteinExistence type="predicted"/>
<dbReference type="Proteomes" id="UP001153334">
    <property type="component" value="Unassembled WGS sequence"/>
</dbReference>
<keyword evidence="2" id="KW-1185">Reference proteome</keyword>
<evidence type="ECO:0000313" key="1">
    <source>
        <dbReference type="EMBL" id="KAJ8113647.1"/>
    </source>
</evidence>
<evidence type="ECO:0000313" key="2">
    <source>
        <dbReference type="Proteomes" id="UP001153334"/>
    </source>
</evidence>
<gene>
    <name evidence="1" type="ORF">ONZ43_g5110</name>
</gene>
<comment type="caution">
    <text evidence="1">The sequence shown here is derived from an EMBL/GenBank/DDBJ whole genome shotgun (WGS) entry which is preliminary data.</text>
</comment>
<dbReference type="EMBL" id="JAPESX010001503">
    <property type="protein sequence ID" value="KAJ8113647.1"/>
    <property type="molecule type" value="Genomic_DNA"/>
</dbReference>
<sequence>MRPSSFFGVLAVAAYSLPLPPFNDSLLDNLQDLIFKSVGGLFSYPFGLYGQPGFFGCNFDSKFCIAQCVPNCQGDSQSCSNCLVSCYRDSGCFGGSQAGNQEPDNKGNTPTTPPAPAPTPSSDPQDPANPDATQ</sequence>
<accession>A0ACC2IET4</accession>